<feature type="region of interest" description="Disordered" evidence="5">
    <location>
        <begin position="330"/>
        <end position="364"/>
    </location>
</feature>
<proteinExistence type="inferred from homology"/>
<keyword evidence="4" id="KW-0234">DNA repair</keyword>
<feature type="compositionally biased region" description="Basic and acidic residues" evidence="5">
    <location>
        <begin position="202"/>
        <end position="211"/>
    </location>
</feature>
<dbReference type="InterPro" id="IPR042525">
    <property type="entry name" value="Rad52_Rad59_Rad22_sf"/>
</dbReference>
<reference evidence="6" key="1">
    <citation type="submission" date="2022-11" db="EMBL/GenBank/DDBJ databases">
        <title>Genome Sequence of Cubamyces cubensis.</title>
        <authorList>
            <person name="Buettner E."/>
        </authorList>
    </citation>
    <scope>NUCLEOTIDE SEQUENCE</scope>
    <source>
        <strain evidence="6">MPL-01</strain>
    </source>
</reference>
<dbReference type="GO" id="GO:0005634">
    <property type="term" value="C:nucleus"/>
    <property type="evidence" value="ECO:0007669"/>
    <property type="project" value="TreeGrafter"/>
</dbReference>
<dbReference type="Gene3D" id="3.30.390.80">
    <property type="entry name" value="DNA repair protein Rad52/59/22"/>
    <property type="match status" value="2"/>
</dbReference>
<feature type="compositionally biased region" description="Polar residues" evidence="5">
    <location>
        <begin position="385"/>
        <end position="402"/>
    </location>
</feature>
<dbReference type="SUPFAM" id="SSF54768">
    <property type="entry name" value="dsRNA-binding domain-like"/>
    <property type="match status" value="1"/>
</dbReference>
<feature type="compositionally biased region" description="Low complexity" evidence="5">
    <location>
        <begin position="521"/>
        <end position="563"/>
    </location>
</feature>
<evidence type="ECO:0000256" key="3">
    <source>
        <dbReference type="ARBA" id="ARBA00023172"/>
    </source>
</evidence>
<comment type="similarity">
    <text evidence="1">Belongs to the RAD52 family.</text>
</comment>
<accession>A0AAD7TW28</accession>
<dbReference type="InterPro" id="IPR041247">
    <property type="entry name" value="Rad52_fam"/>
</dbReference>
<dbReference type="Pfam" id="PF04098">
    <property type="entry name" value="Rad52_Rad22"/>
    <property type="match status" value="1"/>
</dbReference>
<dbReference type="PANTHER" id="PTHR12132">
    <property type="entry name" value="DNA REPAIR AND RECOMBINATION PROTEIN RAD52, RAD59"/>
    <property type="match status" value="1"/>
</dbReference>
<feature type="region of interest" description="Disordered" evidence="5">
    <location>
        <begin position="273"/>
        <end position="315"/>
    </location>
</feature>
<dbReference type="GO" id="GO:0000724">
    <property type="term" value="P:double-strand break repair via homologous recombination"/>
    <property type="evidence" value="ECO:0007669"/>
    <property type="project" value="TreeGrafter"/>
</dbReference>
<dbReference type="AlphaFoldDB" id="A0AAD7TW28"/>
<dbReference type="GO" id="GO:0006312">
    <property type="term" value="P:mitotic recombination"/>
    <property type="evidence" value="ECO:0007669"/>
    <property type="project" value="TreeGrafter"/>
</dbReference>
<dbReference type="Proteomes" id="UP001215151">
    <property type="component" value="Unassembled WGS sequence"/>
</dbReference>
<feature type="compositionally biased region" description="Basic and acidic residues" evidence="5">
    <location>
        <begin position="337"/>
        <end position="346"/>
    </location>
</feature>
<dbReference type="PANTHER" id="PTHR12132:SF1">
    <property type="entry name" value="DNA REPAIR PROTEIN RAD52 HOMOLOG"/>
    <property type="match status" value="1"/>
</dbReference>
<organism evidence="6 7">
    <name type="scientific">Trametes cubensis</name>
    <dbReference type="NCBI Taxonomy" id="1111947"/>
    <lineage>
        <taxon>Eukaryota</taxon>
        <taxon>Fungi</taxon>
        <taxon>Dikarya</taxon>
        <taxon>Basidiomycota</taxon>
        <taxon>Agaricomycotina</taxon>
        <taxon>Agaricomycetes</taxon>
        <taxon>Polyporales</taxon>
        <taxon>Polyporaceae</taxon>
        <taxon>Trametes</taxon>
    </lineage>
</organism>
<feature type="compositionally biased region" description="Basic and acidic residues" evidence="5">
    <location>
        <begin position="435"/>
        <end position="445"/>
    </location>
</feature>
<evidence type="ECO:0000256" key="2">
    <source>
        <dbReference type="ARBA" id="ARBA00022763"/>
    </source>
</evidence>
<evidence type="ECO:0000313" key="6">
    <source>
        <dbReference type="EMBL" id="KAJ8481904.1"/>
    </source>
</evidence>
<dbReference type="EMBL" id="JAPEVG010000126">
    <property type="protein sequence ID" value="KAJ8481904.1"/>
    <property type="molecule type" value="Genomic_DNA"/>
</dbReference>
<feature type="compositionally biased region" description="Low complexity" evidence="5">
    <location>
        <begin position="590"/>
        <end position="602"/>
    </location>
</feature>
<keyword evidence="3" id="KW-0233">DNA recombination</keyword>
<gene>
    <name evidence="6" type="ORF">ONZ51_g5691</name>
</gene>
<name>A0AAD7TW28_9APHY</name>
<keyword evidence="2" id="KW-0227">DNA damage</keyword>
<feature type="region of interest" description="Disordered" evidence="5">
    <location>
        <begin position="380"/>
        <end position="412"/>
    </location>
</feature>
<evidence type="ECO:0000256" key="1">
    <source>
        <dbReference type="ARBA" id="ARBA00006638"/>
    </source>
</evidence>
<evidence type="ECO:0000256" key="4">
    <source>
        <dbReference type="ARBA" id="ARBA00023204"/>
    </source>
</evidence>
<feature type="region of interest" description="Disordered" evidence="5">
    <location>
        <begin position="434"/>
        <end position="603"/>
    </location>
</feature>
<evidence type="ECO:0000256" key="5">
    <source>
        <dbReference type="SAM" id="MobiDB-lite"/>
    </source>
</evidence>
<protein>
    <submittedName>
        <fullName evidence="6">Uncharacterized protein</fullName>
    </submittedName>
</protein>
<keyword evidence="7" id="KW-1185">Reference proteome</keyword>
<comment type="caution">
    <text evidence="6">The sequence shown here is derived from an EMBL/GenBank/DDBJ whole genome shotgun (WGS) entry which is preliminary data.</text>
</comment>
<dbReference type="GO" id="GO:0045002">
    <property type="term" value="P:double-strand break repair via single-strand annealing"/>
    <property type="evidence" value="ECO:0007669"/>
    <property type="project" value="TreeGrafter"/>
</dbReference>
<sequence>MNTAGSFSGHILDTFMSMHPPSGPFGQPLNISTHGPMSFAPAMHGSFNTSYGTQSSFLSEASFAEMSEDSAKKIATLQAKLDKKLGPEYISQRPGPGGGPKLTYAEGWKIINLANEVFGFNGWSSNVVSITTDFIDYSEETRRFNVGVTAICKKEAVTDAVKRTLRNFGNLLGNCLYDKAYTQEVIKIKVPPPKFDREQLHRRPEFEETKPNVHVSASASTSVSSTSPTAAGPSVKSEPAAAMPPPPNVPARISLSVSSSEVRLNGGLAVRPSATSTPIVQRQAPPPATTVAQPTGLQTPVHTPGGRPAQTDGGDRMAQNLATRHAARLKQIQEAQEAQRREDAESAARAQSSTATHEAGPDAGERRVSFARAADIHTLAAGPGTTAQSRVSPPQVVPQSNDVAPDDEYHFPSEDDAFLASLDFDALDEGIGRPIDFEEGARPDIDDSMDVSTSGASTGPSVGGRGQQQQGPEAINVPTAAAANTRCSHAAPPTRQGTSASAVQGGRARTPSMGGGFNYPSAAAGSSTNSAGQRQAHQQPAQARNTNMSSHSGGVHTSSSVVGQKRSADVMQGVSAAQQQRRPAQGMGLQHPPAGGAHPGQGVKREPFAALETTDNGGVKRPRRFSLRDLEFKSPCRANTIAATVQQQSSLYIPLRSRSTTPNVMDHASMCDRSDITCSRFPDLSAVKAFMSGGKALVESSREVSVVEVDGIVIKFGTRVRKSEVMAMRLVHSATAVPLPYCYAYFSEPHRNGTDRCGYLVMDKASPGILLIDLLRAPSP</sequence>
<feature type="compositionally biased region" description="Polar residues" evidence="5">
    <location>
        <begin position="450"/>
        <end position="460"/>
    </location>
</feature>
<evidence type="ECO:0000313" key="7">
    <source>
        <dbReference type="Proteomes" id="UP001215151"/>
    </source>
</evidence>
<dbReference type="InterPro" id="IPR007232">
    <property type="entry name" value="Rad52_Rad59_Rad22"/>
</dbReference>
<feature type="compositionally biased region" description="Low complexity" evidence="5">
    <location>
        <begin position="215"/>
        <end position="241"/>
    </location>
</feature>
<feature type="region of interest" description="Disordered" evidence="5">
    <location>
        <begin position="202"/>
        <end position="247"/>
    </location>
</feature>